<dbReference type="InterPro" id="IPR031359">
    <property type="entry name" value="NACHT_N"/>
</dbReference>
<dbReference type="InterPro" id="IPR029058">
    <property type="entry name" value="AB_hydrolase_fold"/>
</dbReference>
<protein>
    <submittedName>
        <fullName evidence="4">Uncharacterized protein</fullName>
    </submittedName>
</protein>
<dbReference type="InterPro" id="IPR005645">
    <property type="entry name" value="FSH-like_dom"/>
</dbReference>
<keyword evidence="5" id="KW-1185">Reference proteome</keyword>
<dbReference type="Proteomes" id="UP000566819">
    <property type="component" value="Unassembled WGS sequence"/>
</dbReference>
<sequence>MNDKKRFSASTPTVSAPADGTPPERQIILPLTPPATDECQSTSNPQSPVCTVLDLINRQRHKLTGQSRQLKVTPLEYKNILARLEGLPGLKSFVDDKLRLEYDPLEKVLYAPRTPTATHKSFSEQVSQETKAQLDRIASGSDEAARFAARISSVRSGSIQLREFDSDDDIEIDQPYIQRQPDEQFQHEEAEYPGVMYEIAWSQDGRELGKAAWTYIQYSNANIKAVVGFELGYGNKEARISMWQPHYLKERWNLEVQNDRHPPDGPTTPPVASETPTCEAETLMAPELSRPQNPSVTASLDEDNTKVAFSSVTKPQGPPNPPVIINAQGTRASPDAGAKNPLLPASAAQETLKASSSHVAHAQVPPSVVPVTNAQAGPAGDHPRAKEPLPATEFAVQQTQAISTSQRLWNAAYDSLEKDDNTAKLVRSYVKILTKVLKDEKASDPSALDDISADLKDPIRRQTYLQDLVKKGQKNIDTTSKIAEGVDNVIEYIDKAKDMISVAIGNIPQAALPWAGVCLGLQILSNPGKATRSNLSGIAHVISRMDWYCALTEHLLDNNNIIFGDKSFEEVIEKLEGTIITLYEALLQYQIKSALRRALKLPTRVKISIQGSTIGSSFPPNFHDDLNPHLQRLHLLGVRPRMPRLEDMKTNHSQHVGAMQCIVKGGRPTIMSDRAANGRRVQNKTLNSAEGACGRAYGSAKNFEVQLAPFCNKFTSDKNTTFFFTQGTVKCSPPLGFNDYFRPAPHLRDFLEGENAEDILRELMPTGDASIRKNIKQSIDKIYQTMDEHGPFDGICAYSEWTVAAGVLIMDELRRLKTEGRPRQIKRAVFFAGWPPLDV</sequence>
<dbReference type="Gene3D" id="3.40.50.1820">
    <property type="entry name" value="alpha/beta hydrolase"/>
    <property type="match status" value="1"/>
</dbReference>
<evidence type="ECO:0000259" key="2">
    <source>
        <dbReference type="Pfam" id="PF03959"/>
    </source>
</evidence>
<evidence type="ECO:0000313" key="5">
    <source>
        <dbReference type="Proteomes" id="UP000566819"/>
    </source>
</evidence>
<evidence type="ECO:0000259" key="3">
    <source>
        <dbReference type="Pfam" id="PF17100"/>
    </source>
</evidence>
<evidence type="ECO:0000313" key="4">
    <source>
        <dbReference type="EMBL" id="KAF4629030.1"/>
    </source>
</evidence>
<gene>
    <name evidence="4" type="ORF">G7Y89_g9119</name>
</gene>
<name>A0A8H4RF90_9HELO</name>
<dbReference type="OrthoDB" id="3485856at2759"/>
<feature type="domain" description="NWD NACHT-NTPase N-terminal" evidence="3">
    <location>
        <begin position="406"/>
        <end position="596"/>
    </location>
</feature>
<evidence type="ECO:0000256" key="1">
    <source>
        <dbReference type="SAM" id="MobiDB-lite"/>
    </source>
</evidence>
<dbReference type="EMBL" id="JAAMPI010000730">
    <property type="protein sequence ID" value="KAF4629030.1"/>
    <property type="molecule type" value="Genomic_DNA"/>
</dbReference>
<feature type="domain" description="Serine hydrolase" evidence="2">
    <location>
        <begin position="699"/>
        <end position="834"/>
    </location>
</feature>
<accession>A0A8H4RF90</accession>
<organism evidence="4 5">
    <name type="scientific">Cudoniella acicularis</name>
    <dbReference type="NCBI Taxonomy" id="354080"/>
    <lineage>
        <taxon>Eukaryota</taxon>
        <taxon>Fungi</taxon>
        <taxon>Dikarya</taxon>
        <taxon>Ascomycota</taxon>
        <taxon>Pezizomycotina</taxon>
        <taxon>Leotiomycetes</taxon>
        <taxon>Helotiales</taxon>
        <taxon>Tricladiaceae</taxon>
        <taxon>Cudoniella</taxon>
    </lineage>
</organism>
<dbReference type="AlphaFoldDB" id="A0A8H4RF90"/>
<reference evidence="4 5" key="1">
    <citation type="submission" date="2020-03" db="EMBL/GenBank/DDBJ databases">
        <title>Draft Genome Sequence of Cudoniella acicularis.</title>
        <authorList>
            <person name="Buettner E."/>
            <person name="Kellner H."/>
        </authorList>
    </citation>
    <scope>NUCLEOTIDE SEQUENCE [LARGE SCALE GENOMIC DNA]</scope>
    <source>
        <strain evidence="4 5">DSM 108380</strain>
    </source>
</reference>
<dbReference type="Pfam" id="PF17100">
    <property type="entry name" value="NACHT_N"/>
    <property type="match status" value="1"/>
</dbReference>
<feature type="region of interest" description="Disordered" evidence="1">
    <location>
        <begin position="1"/>
        <end position="27"/>
    </location>
</feature>
<proteinExistence type="predicted"/>
<comment type="caution">
    <text evidence="4">The sequence shown here is derived from an EMBL/GenBank/DDBJ whole genome shotgun (WGS) entry which is preliminary data.</text>
</comment>
<dbReference type="Pfam" id="PF03959">
    <property type="entry name" value="FSH1"/>
    <property type="match status" value="1"/>
</dbReference>